<dbReference type="PATRIC" id="fig|359131.3.peg.3011"/>
<comment type="caution">
    <text evidence="2">The sequence shown here is derived from an EMBL/GenBank/DDBJ whole genome shotgun (WGS) entry which is preliminary data.</text>
</comment>
<evidence type="ECO:0000313" key="2">
    <source>
        <dbReference type="EMBL" id="KJS61649.1"/>
    </source>
</evidence>
<name>A0A0F2TET6_STRR3</name>
<dbReference type="AlphaFoldDB" id="A0A0F2TET6"/>
<dbReference type="RefSeq" id="WP_045696185.1">
    <property type="nucleotide sequence ID" value="NZ_JZKH01000023.1"/>
</dbReference>
<proteinExistence type="predicted"/>
<sequence length="165" mass="18270">MTTKEWLNTESALQPDTELFRSGRRFVLCAYADSHGQLLLRSHADLDRSGGPTNTTIDLLFKPAGLLKIRDVYDGLVIRCATAQEAEGIRTTHPSFRFSRDDRVFMLESKGEIDYVVAMAVGWREGVLSPTQQSFFNDIDAGRPRWPSQPLFSAGPASTSPPPGP</sequence>
<evidence type="ECO:0000313" key="3">
    <source>
        <dbReference type="Proteomes" id="UP000033699"/>
    </source>
</evidence>
<reference evidence="2 3" key="1">
    <citation type="submission" date="2015-02" db="EMBL/GenBank/DDBJ databases">
        <authorList>
            <person name="Ju K.-S."/>
            <person name="Doroghazi J.R."/>
            <person name="Metcalf W."/>
        </authorList>
    </citation>
    <scope>NUCLEOTIDE SEQUENCE [LARGE SCALE GENOMIC DNA]</scope>
    <source>
        <strain evidence="2 3">ATCC 31215</strain>
    </source>
</reference>
<protein>
    <submittedName>
        <fullName evidence="2">Uncharacterized protein</fullName>
    </submittedName>
</protein>
<gene>
    <name evidence="2" type="ORF">VM95_13765</name>
</gene>
<feature type="region of interest" description="Disordered" evidence="1">
    <location>
        <begin position="146"/>
        <end position="165"/>
    </location>
</feature>
<keyword evidence="3" id="KW-1185">Reference proteome</keyword>
<dbReference type="OrthoDB" id="5148951at2"/>
<organism evidence="2 3">
    <name type="scientific">Streptomyces rubellomurinus (strain ATCC 31215)</name>
    <dbReference type="NCBI Taxonomy" id="359131"/>
    <lineage>
        <taxon>Bacteria</taxon>
        <taxon>Bacillati</taxon>
        <taxon>Actinomycetota</taxon>
        <taxon>Actinomycetes</taxon>
        <taxon>Kitasatosporales</taxon>
        <taxon>Streptomycetaceae</taxon>
        <taxon>Streptomyces</taxon>
    </lineage>
</organism>
<evidence type="ECO:0000256" key="1">
    <source>
        <dbReference type="SAM" id="MobiDB-lite"/>
    </source>
</evidence>
<accession>A0A0F2TET6</accession>
<dbReference type="Proteomes" id="UP000033699">
    <property type="component" value="Unassembled WGS sequence"/>
</dbReference>
<dbReference type="EMBL" id="JZKH01000023">
    <property type="protein sequence ID" value="KJS61649.1"/>
    <property type="molecule type" value="Genomic_DNA"/>
</dbReference>